<dbReference type="PANTHER" id="PTHR16222:SF24">
    <property type="entry name" value="ADP-RIBOSYLHYDROLASE ARH3"/>
    <property type="match status" value="1"/>
</dbReference>
<feature type="binding site" evidence="3">
    <location>
        <position position="334"/>
    </location>
    <ligand>
        <name>Mg(2+)</name>
        <dbReference type="ChEBI" id="CHEBI:18420"/>
        <label>1</label>
    </ligand>
</feature>
<dbReference type="Proteomes" id="UP000608923">
    <property type="component" value="Unassembled WGS sequence"/>
</dbReference>
<comment type="cofactor">
    <cofactor evidence="3">
        <name>Mg(2+)</name>
        <dbReference type="ChEBI" id="CHEBI:18420"/>
    </cofactor>
    <text evidence="3">Binds 2 magnesium ions per subunit.</text>
</comment>
<protein>
    <recommendedName>
        <fullName evidence="6">ADP-ribosylglycohydrolase family protein</fullName>
    </recommendedName>
</protein>
<dbReference type="GO" id="GO:0046872">
    <property type="term" value="F:metal ion binding"/>
    <property type="evidence" value="ECO:0007669"/>
    <property type="project" value="UniProtKB-KW"/>
</dbReference>
<organism evidence="4 5">
    <name type="scientific">Alcaligenes pakistanensis</name>
    <dbReference type="NCBI Taxonomy" id="1482717"/>
    <lineage>
        <taxon>Bacteria</taxon>
        <taxon>Pseudomonadati</taxon>
        <taxon>Pseudomonadota</taxon>
        <taxon>Betaproteobacteria</taxon>
        <taxon>Burkholderiales</taxon>
        <taxon>Alcaligenaceae</taxon>
        <taxon>Alcaligenes</taxon>
    </lineage>
</organism>
<dbReference type="InterPro" id="IPR036705">
    <property type="entry name" value="Ribosyl_crysJ1_sf"/>
</dbReference>
<keyword evidence="3" id="KW-0460">Magnesium</keyword>
<dbReference type="PANTHER" id="PTHR16222">
    <property type="entry name" value="ADP-RIBOSYLGLYCOHYDROLASE"/>
    <property type="match status" value="1"/>
</dbReference>
<dbReference type="EMBL" id="BMZN01000001">
    <property type="protein sequence ID" value="GHC37364.1"/>
    <property type="molecule type" value="Genomic_DNA"/>
</dbReference>
<feature type="binding site" evidence="3">
    <location>
        <position position="331"/>
    </location>
    <ligand>
        <name>Mg(2+)</name>
        <dbReference type="ChEBI" id="CHEBI:18420"/>
        <label>1</label>
    </ligand>
</feature>
<feature type="binding site" evidence="3">
    <location>
        <position position="333"/>
    </location>
    <ligand>
        <name>Mg(2+)</name>
        <dbReference type="ChEBI" id="CHEBI:18420"/>
        <label>1</label>
    </ligand>
</feature>
<dbReference type="Pfam" id="PF03747">
    <property type="entry name" value="ADP_ribosyl_GH"/>
    <property type="match status" value="1"/>
</dbReference>
<name>A0A8H9IG77_9BURK</name>
<evidence type="ECO:0000256" key="3">
    <source>
        <dbReference type="PIRSR" id="PIRSR605502-1"/>
    </source>
</evidence>
<dbReference type="Gene3D" id="1.10.4080.10">
    <property type="entry name" value="ADP-ribosylation/Crystallin J1"/>
    <property type="match status" value="1"/>
</dbReference>
<keyword evidence="5" id="KW-1185">Reference proteome</keyword>
<evidence type="ECO:0008006" key="6">
    <source>
        <dbReference type="Google" id="ProtNLM"/>
    </source>
</evidence>
<evidence type="ECO:0000256" key="1">
    <source>
        <dbReference type="ARBA" id="ARBA00010702"/>
    </source>
</evidence>
<dbReference type="InterPro" id="IPR005502">
    <property type="entry name" value="Ribosyl_crysJ1"/>
</dbReference>
<reference evidence="5" key="1">
    <citation type="journal article" date="2019" name="Int. J. Syst. Evol. Microbiol.">
        <title>The Global Catalogue of Microorganisms (GCM) 10K type strain sequencing project: providing services to taxonomists for standard genome sequencing and annotation.</title>
        <authorList>
            <consortium name="The Broad Institute Genomics Platform"/>
            <consortium name="The Broad Institute Genome Sequencing Center for Infectious Disease"/>
            <person name="Wu L."/>
            <person name="Ma J."/>
        </authorList>
    </citation>
    <scope>NUCLEOTIDE SEQUENCE [LARGE SCALE GENOMIC DNA]</scope>
    <source>
        <strain evidence="5">KCTC 42083</strain>
    </source>
</reference>
<keyword evidence="3" id="KW-0479">Metal-binding</keyword>
<comment type="similarity">
    <text evidence="1">Belongs to the ADP-ribosylglycohydrolase family.</text>
</comment>
<dbReference type="InterPro" id="IPR050792">
    <property type="entry name" value="ADP-ribosylglycohydrolase"/>
</dbReference>
<dbReference type="SUPFAM" id="SSF101478">
    <property type="entry name" value="ADP-ribosylglycohydrolase"/>
    <property type="match status" value="1"/>
</dbReference>
<dbReference type="AlphaFoldDB" id="A0A8H9IG77"/>
<comment type="caution">
    <text evidence="4">The sequence shown here is derived from an EMBL/GenBank/DDBJ whole genome shotgun (WGS) entry which is preliminary data.</text>
</comment>
<evidence type="ECO:0000256" key="2">
    <source>
        <dbReference type="ARBA" id="ARBA00022801"/>
    </source>
</evidence>
<evidence type="ECO:0000313" key="4">
    <source>
        <dbReference type="EMBL" id="GHC37364.1"/>
    </source>
</evidence>
<gene>
    <name evidence="4" type="ORF">GCM10010096_03550</name>
</gene>
<sequence>MRTPVVDTSYQDRCVSSALWAAYGDALGFPTELASPTMVAQRVGMSRIAYTVPWRRLVGGRFGAQVELPAGVYSDDTQLRLSTCRAIRSQGFFDVESFAKVELPVWLSYCLGAGRGSKAAAGSLGGKTTNWFSNFFDSASSKYVKGGGNGAAMRIQPHVWASQNLQDEHSYLPDVVRNAVCTHGDLRGIGGAAVHAAILAHVFLHDEIPEPELWVDFAHIFEKIPGVVAADPDLSTFWRPTWEGLTGQTLDEASSKTADEWADAAGSAIKLLTNDSRKSYGAIVAGLQGLTDAERGSGLKTVLFSMVAAWLFKERSIDEALLEVVNVLNSDTDSIGSMAGALLGARRGQQAPSHPIQDQEYITASARRMASIAQGLSVNDFSYPDLLYWQAPKSALDSVGTVKDRVALAGIGTMEPLGECYSGKSRGAVWQWHRLDFGQTVLCKRRDTLKSMPREMLPEHMLPQRTETPRKVPEVPLSVSVKPSPPAALTRDLFDTQPDLAASKLADKAGKSLDELTDLAIRSGFDRQLIGEHLLMLSEDDQAIENAMAYTVIIAKAWRARVKKRVS</sequence>
<feature type="binding site" evidence="3">
    <location>
        <position position="74"/>
    </location>
    <ligand>
        <name>Mg(2+)</name>
        <dbReference type="ChEBI" id="CHEBI:18420"/>
        <label>1</label>
    </ligand>
</feature>
<dbReference type="RefSeq" id="WP_189390775.1">
    <property type="nucleotide sequence ID" value="NZ_BMZN01000001.1"/>
</dbReference>
<feature type="binding site" evidence="3">
    <location>
        <position position="75"/>
    </location>
    <ligand>
        <name>Mg(2+)</name>
        <dbReference type="ChEBI" id="CHEBI:18420"/>
        <label>1</label>
    </ligand>
</feature>
<feature type="binding site" evidence="3">
    <location>
        <position position="76"/>
    </location>
    <ligand>
        <name>Mg(2+)</name>
        <dbReference type="ChEBI" id="CHEBI:18420"/>
        <label>1</label>
    </ligand>
</feature>
<evidence type="ECO:0000313" key="5">
    <source>
        <dbReference type="Proteomes" id="UP000608923"/>
    </source>
</evidence>
<proteinExistence type="inferred from homology"/>
<accession>A0A8H9IG77</accession>
<keyword evidence="2" id="KW-0378">Hydrolase</keyword>
<dbReference type="GO" id="GO:0016787">
    <property type="term" value="F:hydrolase activity"/>
    <property type="evidence" value="ECO:0007669"/>
    <property type="project" value="UniProtKB-KW"/>
</dbReference>